<evidence type="ECO:0000256" key="1">
    <source>
        <dbReference type="SAM" id="SignalP"/>
    </source>
</evidence>
<evidence type="ECO:0000313" key="3">
    <source>
        <dbReference type="EMBL" id="CAE7875591.1"/>
    </source>
</evidence>
<comment type="caution">
    <text evidence="3">The sequence shown here is derived from an EMBL/GenBank/DDBJ whole genome shotgun (WGS) entry which is preliminary data.</text>
</comment>
<sequence length="388" mass="41112">MRPPFAVVLFGLLHAAAASKLEDAFQSVLTGLSKKYGFATQLAWKSATEDFTVSAGRDPVTGRAVTENDTFAFGSGTKPYTAVLVLKLVAEGKVELDKPAATYVDGVLQRLNGTSMVGLFGQQASQVTVGHLLRMQSGLNDFDVPDFDKALLQHGDTLHSPMEFLHGAAKQSPVFLCDPGACTSYTSTNYILAGFVALGASGGTDWSALDQSQIFPKSADGKYRQCTFADKGQLNNSLTIAGASGGFFRHTRVSSQDASILGWTCGNLISPASAAAEFFYDLLVAKQIIPAKMVDAMQDWRPLNVGWAKGQIQYGTGLMIQQTSWNATYPPVLGSWGSYVGHGGDTYGFLSESGVLPQFNASFSAITNQAIGSGHVNVALGLMCSGRG</sequence>
<dbReference type="AlphaFoldDB" id="A0A813AP74"/>
<proteinExistence type="predicted"/>
<name>A0A813AP74_9DINO</name>
<dbReference type="Proteomes" id="UP000601435">
    <property type="component" value="Unassembled WGS sequence"/>
</dbReference>
<gene>
    <name evidence="3" type="ORF">SNEC2469_LOCUS28506</name>
</gene>
<feature type="signal peptide" evidence="1">
    <location>
        <begin position="1"/>
        <end position="18"/>
    </location>
</feature>
<keyword evidence="1" id="KW-0732">Signal</keyword>
<protein>
    <recommendedName>
        <fullName evidence="2">Beta-lactamase-related domain-containing protein</fullName>
    </recommendedName>
</protein>
<dbReference type="PANTHER" id="PTHR46825">
    <property type="entry name" value="D-ALANYL-D-ALANINE-CARBOXYPEPTIDASE/ENDOPEPTIDASE AMPH"/>
    <property type="match status" value="1"/>
</dbReference>
<dbReference type="InterPro" id="IPR050491">
    <property type="entry name" value="AmpC-like"/>
</dbReference>
<dbReference type="InterPro" id="IPR001466">
    <property type="entry name" value="Beta-lactam-related"/>
</dbReference>
<dbReference type="OrthoDB" id="5946976at2759"/>
<dbReference type="SUPFAM" id="SSF56601">
    <property type="entry name" value="beta-lactamase/transpeptidase-like"/>
    <property type="match status" value="1"/>
</dbReference>
<dbReference type="InterPro" id="IPR012338">
    <property type="entry name" value="Beta-lactam/transpept-like"/>
</dbReference>
<dbReference type="PANTHER" id="PTHR46825:SF7">
    <property type="entry name" value="D-ALANYL-D-ALANINE CARBOXYPEPTIDASE"/>
    <property type="match status" value="1"/>
</dbReference>
<feature type="chain" id="PRO_5032643449" description="Beta-lactamase-related domain-containing protein" evidence="1">
    <location>
        <begin position="19"/>
        <end position="388"/>
    </location>
</feature>
<evidence type="ECO:0000313" key="4">
    <source>
        <dbReference type="Proteomes" id="UP000601435"/>
    </source>
</evidence>
<dbReference type="Gene3D" id="3.40.710.10">
    <property type="entry name" value="DD-peptidase/beta-lactamase superfamily"/>
    <property type="match status" value="1"/>
</dbReference>
<evidence type="ECO:0000259" key="2">
    <source>
        <dbReference type="Pfam" id="PF00144"/>
    </source>
</evidence>
<dbReference type="Pfam" id="PF00144">
    <property type="entry name" value="Beta-lactamase"/>
    <property type="match status" value="1"/>
</dbReference>
<feature type="domain" description="Beta-lactamase-related" evidence="2">
    <location>
        <begin position="57"/>
        <end position="370"/>
    </location>
</feature>
<keyword evidence="4" id="KW-1185">Reference proteome</keyword>
<accession>A0A813AP74</accession>
<dbReference type="EMBL" id="CAJNJA010062119">
    <property type="protein sequence ID" value="CAE7875591.1"/>
    <property type="molecule type" value="Genomic_DNA"/>
</dbReference>
<reference evidence="3" key="1">
    <citation type="submission" date="2021-02" db="EMBL/GenBank/DDBJ databases">
        <authorList>
            <person name="Dougan E. K."/>
            <person name="Rhodes N."/>
            <person name="Thang M."/>
            <person name="Chan C."/>
        </authorList>
    </citation>
    <scope>NUCLEOTIDE SEQUENCE</scope>
</reference>
<organism evidence="3 4">
    <name type="scientific">Symbiodinium necroappetens</name>
    <dbReference type="NCBI Taxonomy" id="1628268"/>
    <lineage>
        <taxon>Eukaryota</taxon>
        <taxon>Sar</taxon>
        <taxon>Alveolata</taxon>
        <taxon>Dinophyceae</taxon>
        <taxon>Suessiales</taxon>
        <taxon>Symbiodiniaceae</taxon>
        <taxon>Symbiodinium</taxon>
    </lineage>
</organism>